<dbReference type="Proteomes" id="UP000545876">
    <property type="component" value="Unassembled WGS sequence"/>
</dbReference>
<feature type="non-terminal residue" evidence="1">
    <location>
        <position position="61"/>
    </location>
</feature>
<proteinExistence type="predicted"/>
<reference evidence="1 2" key="1">
    <citation type="journal article" date="2020" name="Biotechnol. Biofuels">
        <title>New insights from the biogas microbiome by comprehensive genome-resolved metagenomics of nearly 1600 species originating from multiple anaerobic digesters.</title>
        <authorList>
            <person name="Campanaro S."/>
            <person name="Treu L."/>
            <person name="Rodriguez-R L.M."/>
            <person name="Kovalovszki A."/>
            <person name="Ziels R.M."/>
            <person name="Maus I."/>
            <person name="Zhu X."/>
            <person name="Kougias P.G."/>
            <person name="Basile A."/>
            <person name="Luo G."/>
            <person name="Schluter A."/>
            <person name="Konstantinidis K.T."/>
            <person name="Angelidaki I."/>
        </authorList>
    </citation>
    <scope>NUCLEOTIDE SEQUENCE [LARGE SCALE GENOMIC DNA]</scope>
    <source>
        <strain evidence="1">AS06rmzACSIP_65</strain>
    </source>
</reference>
<dbReference type="AlphaFoldDB" id="A0A847D2H2"/>
<name>A0A847D2H2_9BACT</name>
<evidence type="ECO:0000313" key="2">
    <source>
        <dbReference type="Proteomes" id="UP000545876"/>
    </source>
</evidence>
<accession>A0A847D2H2</accession>
<dbReference type="EMBL" id="JAAZBX010000014">
    <property type="protein sequence ID" value="NLD25663.1"/>
    <property type="molecule type" value="Genomic_DNA"/>
</dbReference>
<evidence type="ECO:0000313" key="1">
    <source>
        <dbReference type="EMBL" id="NLD25663.1"/>
    </source>
</evidence>
<sequence length="61" mass="6971">MDKTIKTIPISDLGCATSIVCENILPIELIKDKTSPKVFFVFEDTPIVRDISDRYWLGKQK</sequence>
<comment type="caution">
    <text evidence="1">The sequence shown here is derived from an EMBL/GenBank/DDBJ whole genome shotgun (WGS) entry which is preliminary data.</text>
</comment>
<protein>
    <submittedName>
        <fullName evidence="1">Uncharacterized protein</fullName>
    </submittedName>
</protein>
<organism evidence="1 2">
    <name type="scientific">Candidatus Dojkabacteria bacterium</name>
    <dbReference type="NCBI Taxonomy" id="2099670"/>
    <lineage>
        <taxon>Bacteria</taxon>
        <taxon>Candidatus Dojkabacteria</taxon>
    </lineage>
</organism>
<gene>
    <name evidence="1" type="ORF">GX656_03455</name>
</gene>